<dbReference type="STRING" id="1194090.SAMN05443144_111102"/>
<dbReference type="InterPro" id="IPR021301">
    <property type="entry name" value="DUF2779"/>
</dbReference>
<gene>
    <name evidence="3" type="ORF">SAMN05443144_111102</name>
</gene>
<proteinExistence type="predicted"/>
<organism evidence="3 4">
    <name type="scientific">Fodinibius roseus</name>
    <dbReference type="NCBI Taxonomy" id="1194090"/>
    <lineage>
        <taxon>Bacteria</taxon>
        <taxon>Pseudomonadati</taxon>
        <taxon>Balneolota</taxon>
        <taxon>Balneolia</taxon>
        <taxon>Balneolales</taxon>
        <taxon>Balneolaceae</taxon>
        <taxon>Fodinibius</taxon>
    </lineage>
</organism>
<feature type="domain" description="DUF2779" evidence="2">
    <location>
        <begin position="379"/>
        <end position="523"/>
    </location>
</feature>
<reference evidence="3 4" key="1">
    <citation type="submission" date="2016-11" db="EMBL/GenBank/DDBJ databases">
        <authorList>
            <person name="Jaros S."/>
            <person name="Januszkiewicz K."/>
            <person name="Wedrychowicz H."/>
        </authorList>
    </citation>
    <scope>NUCLEOTIDE SEQUENCE [LARGE SCALE GENOMIC DNA]</scope>
    <source>
        <strain evidence="3 4">DSM 21986</strain>
    </source>
</reference>
<dbReference type="EMBL" id="FQUS01000011">
    <property type="protein sequence ID" value="SHF65803.1"/>
    <property type="molecule type" value="Genomic_DNA"/>
</dbReference>
<sequence>MAETSGTTPYFTKHLFRAGLQCPTKLYYKARGYPEDRSALPFLMHAGFNRKLLKSLIRSVYPAGKYIDGDTIEESAARTREYFEASEIVLFDPVFTCRQMMAKLPLVVKNGQQLTVFQVQTKAFSSRKHQLLDRKGDIPPKWRKYLLGFAYQLYILQKAYPGCSVLPLLVLPDKAGYAQTDGLPALLKPFETPAATPPSVPGENQQLLAKLDVREPVRRVREDPGFAETYLPKPSFPQSVEYLREIYLREQKVEPEVGYKCRNCEFNIGQAQQSGGAQSGFGECWESKQPGEGGDDPDHVFELMGPGTRQLMEREIFYQRNIDNGDIHSVASIAGGEGRITETMRRALQIHKTTSTEVPGEIMRASLRKELRRWEYPLHFLDFEAGNYAVPVRRGRPPYHLVVFQFSCHTLRKDGRWQHHQWIDSPGNGYPNYELVRRLMEIPHISKGTIVQYSNFERNALKIIRRELRDEAEMVPDSPRLIRWIEDIIRRNDSNHPPSPYLADLSRLVKNYYYNNEMENSLSIKDVLQSVMTRSDYLAKAYSKPYNSQNFEEIIWWQSDSSGKARNPYTILEESGSGAVRRGTEAMYIYGKLIAGNMSKKEKSAYRKSLLRYCELDTLAMVMIYQHWKQTLNRLY</sequence>
<evidence type="ECO:0000256" key="1">
    <source>
        <dbReference type="SAM" id="MobiDB-lite"/>
    </source>
</evidence>
<evidence type="ECO:0000313" key="3">
    <source>
        <dbReference type="EMBL" id="SHF65803.1"/>
    </source>
</evidence>
<dbReference type="Proteomes" id="UP000184041">
    <property type="component" value="Unassembled WGS sequence"/>
</dbReference>
<protein>
    <recommendedName>
        <fullName evidence="2">DUF2779 domain-containing protein</fullName>
    </recommendedName>
</protein>
<evidence type="ECO:0000259" key="2">
    <source>
        <dbReference type="Pfam" id="PF11074"/>
    </source>
</evidence>
<evidence type="ECO:0000313" key="4">
    <source>
        <dbReference type="Proteomes" id="UP000184041"/>
    </source>
</evidence>
<dbReference type="AlphaFoldDB" id="A0A1M5DFF7"/>
<dbReference type="Pfam" id="PF11074">
    <property type="entry name" value="DUF2779"/>
    <property type="match status" value="1"/>
</dbReference>
<keyword evidence="4" id="KW-1185">Reference proteome</keyword>
<name>A0A1M5DFF7_9BACT</name>
<accession>A0A1M5DFF7</accession>
<feature type="region of interest" description="Disordered" evidence="1">
    <location>
        <begin position="277"/>
        <end position="298"/>
    </location>
</feature>
<dbReference type="RefSeq" id="WP_073064150.1">
    <property type="nucleotide sequence ID" value="NZ_FQUS01000011.1"/>
</dbReference>
<dbReference type="OrthoDB" id="9783873at2"/>